<feature type="compositionally biased region" description="Polar residues" evidence="1">
    <location>
        <begin position="15"/>
        <end position="24"/>
    </location>
</feature>
<dbReference type="Proteomes" id="UP000435112">
    <property type="component" value="Unassembled WGS sequence"/>
</dbReference>
<sequence length="114" mass="12542">MRTAIAANRGYALQDASTPKDQQNAPPPAPTRPSSRSVPTPATSTAATSYKFGGMPQHIKNAVRMIQPFYSDNTTVDKARAFWDAFVRATTGLDESLHLGAFRECLKDKRGEEW</sequence>
<evidence type="ECO:0000313" key="6">
    <source>
        <dbReference type="Proteomes" id="UP000434957"/>
    </source>
</evidence>
<dbReference type="EMBL" id="QXFU01000891">
    <property type="protein sequence ID" value="KAE9017124.1"/>
    <property type="molecule type" value="Genomic_DNA"/>
</dbReference>
<feature type="compositionally biased region" description="Low complexity" evidence="1">
    <location>
        <begin position="32"/>
        <end position="49"/>
    </location>
</feature>
<reference evidence="4 6" key="1">
    <citation type="submission" date="2018-08" db="EMBL/GenBank/DDBJ databases">
        <title>Genomic investigation of the strawberry pathogen Phytophthora fragariae indicates pathogenicity is determined by transcriptional variation in three key races.</title>
        <authorList>
            <person name="Adams T.M."/>
            <person name="Armitage A.D."/>
            <person name="Sobczyk M.K."/>
            <person name="Bates H.J."/>
            <person name="Dunwell J.M."/>
            <person name="Nellist C.F."/>
            <person name="Harrison R.J."/>
        </authorList>
    </citation>
    <scope>NUCLEOTIDE SEQUENCE [LARGE SCALE GENOMIC DNA]</scope>
    <source>
        <strain evidence="2 5">SCRP249</strain>
        <strain evidence="3 7">SCRP324</strain>
        <strain evidence="4 6">SCRP333</strain>
    </source>
</reference>
<organism evidence="4 6">
    <name type="scientific">Phytophthora rubi</name>
    <dbReference type="NCBI Taxonomy" id="129364"/>
    <lineage>
        <taxon>Eukaryota</taxon>
        <taxon>Sar</taxon>
        <taxon>Stramenopiles</taxon>
        <taxon>Oomycota</taxon>
        <taxon>Peronosporomycetes</taxon>
        <taxon>Peronosporales</taxon>
        <taxon>Peronosporaceae</taxon>
        <taxon>Phytophthora</taxon>
    </lineage>
</organism>
<keyword evidence="6" id="KW-1185">Reference proteome</keyword>
<evidence type="ECO:0000313" key="3">
    <source>
        <dbReference type="EMBL" id="KAE9017124.1"/>
    </source>
</evidence>
<evidence type="ECO:0000313" key="2">
    <source>
        <dbReference type="EMBL" id="KAE9006522.1"/>
    </source>
</evidence>
<accession>A0A6A4EZJ0</accession>
<evidence type="ECO:0000256" key="1">
    <source>
        <dbReference type="SAM" id="MobiDB-lite"/>
    </source>
</evidence>
<name>A0A6A4EZJ0_9STRA</name>
<dbReference type="EMBL" id="QXFV01001412">
    <property type="protein sequence ID" value="KAE9006522.1"/>
    <property type="molecule type" value="Genomic_DNA"/>
</dbReference>
<dbReference type="AlphaFoldDB" id="A0A6A4EZJ0"/>
<dbReference type="OrthoDB" id="114715at2759"/>
<dbReference type="Proteomes" id="UP000434957">
    <property type="component" value="Unassembled WGS sequence"/>
</dbReference>
<evidence type="ECO:0000313" key="5">
    <source>
        <dbReference type="Proteomes" id="UP000429607"/>
    </source>
</evidence>
<gene>
    <name evidence="2" type="ORF">PR001_g17186</name>
    <name evidence="3" type="ORF">PR002_g13476</name>
    <name evidence="4" type="ORF">PR003_g15417</name>
</gene>
<feature type="region of interest" description="Disordered" evidence="1">
    <location>
        <begin position="1"/>
        <end position="50"/>
    </location>
</feature>
<comment type="caution">
    <text evidence="4">The sequence shown here is derived from an EMBL/GenBank/DDBJ whole genome shotgun (WGS) entry which is preliminary data.</text>
</comment>
<evidence type="ECO:0000313" key="7">
    <source>
        <dbReference type="Proteomes" id="UP000435112"/>
    </source>
</evidence>
<protein>
    <submittedName>
        <fullName evidence="4">Uncharacterized protein</fullName>
    </submittedName>
</protein>
<evidence type="ECO:0000313" key="4">
    <source>
        <dbReference type="EMBL" id="KAE9330032.1"/>
    </source>
</evidence>
<proteinExistence type="predicted"/>
<dbReference type="Proteomes" id="UP000429607">
    <property type="component" value="Unassembled WGS sequence"/>
</dbReference>
<dbReference type="EMBL" id="QXFT01001067">
    <property type="protein sequence ID" value="KAE9330032.1"/>
    <property type="molecule type" value="Genomic_DNA"/>
</dbReference>